<comment type="caution">
    <text evidence="1">The sequence shown here is derived from an EMBL/GenBank/DDBJ whole genome shotgun (WGS) entry which is preliminary data.</text>
</comment>
<reference evidence="1" key="1">
    <citation type="submission" date="2022-02" db="EMBL/GenBank/DDBJ databases">
        <authorList>
            <person name="Henning P.M."/>
            <person name="McCubbin A.G."/>
            <person name="Shore J.S."/>
        </authorList>
    </citation>
    <scope>NUCLEOTIDE SEQUENCE</scope>
    <source>
        <strain evidence="1">F60SS</strain>
        <tissue evidence="1">Leaves</tissue>
    </source>
</reference>
<proteinExistence type="predicted"/>
<evidence type="ECO:0000313" key="2">
    <source>
        <dbReference type="Proteomes" id="UP001141552"/>
    </source>
</evidence>
<evidence type="ECO:0000313" key="1">
    <source>
        <dbReference type="EMBL" id="KAJ4845025.1"/>
    </source>
</evidence>
<dbReference type="InterPro" id="IPR036259">
    <property type="entry name" value="MFS_trans_sf"/>
</dbReference>
<sequence>MGFNYCSANLLCPVLNFFESQARVMDRELSPSFTIPPGSIHSWFSTLSWGWFWSPSTAHSLSLCSRNILIFPEAIHHCNACARLFISIFAMTIASLVEKKRRDSSPLQLSVFWLFPQCFLVGTAKAHLRGAVVKLVEAATGATRERMALRLQL</sequence>
<dbReference type="EMBL" id="JAKUCV010001798">
    <property type="protein sequence ID" value="KAJ4845025.1"/>
    <property type="molecule type" value="Genomic_DNA"/>
</dbReference>
<name>A0A9Q0JLF5_9ROSI</name>
<protein>
    <submittedName>
        <fullName evidence="1">Uncharacterized protein</fullName>
    </submittedName>
</protein>
<organism evidence="1 2">
    <name type="scientific">Turnera subulata</name>
    <dbReference type="NCBI Taxonomy" id="218843"/>
    <lineage>
        <taxon>Eukaryota</taxon>
        <taxon>Viridiplantae</taxon>
        <taxon>Streptophyta</taxon>
        <taxon>Embryophyta</taxon>
        <taxon>Tracheophyta</taxon>
        <taxon>Spermatophyta</taxon>
        <taxon>Magnoliopsida</taxon>
        <taxon>eudicotyledons</taxon>
        <taxon>Gunneridae</taxon>
        <taxon>Pentapetalae</taxon>
        <taxon>rosids</taxon>
        <taxon>fabids</taxon>
        <taxon>Malpighiales</taxon>
        <taxon>Passifloraceae</taxon>
        <taxon>Turnera</taxon>
    </lineage>
</organism>
<dbReference type="OrthoDB" id="8904098at2759"/>
<dbReference type="Gene3D" id="1.20.1250.20">
    <property type="entry name" value="MFS general substrate transporter like domains"/>
    <property type="match status" value="1"/>
</dbReference>
<gene>
    <name evidence="1" type="ORF">Tsubulata_041660</name>
</gene>
<dbReference type="AlphaFoldDB" id="A0A9Q0JLF5"/>
<dbReference type="Proteomes" id="UP001141552">
    <property type="component" value="Unassembled WGS sequence"/>
</dbReference>
<reference evidence="1" key="2">
    <citation type="journal article" date="2023" name="Plants (Basel)">
        <title>Annotation of the Turnera subulata (Passifloraceae) Draft Genome Reveals the S-Locus Evolved after the Divergence of Turneroideae from Passifloroideae in a Stepwise Manner.</title>
        <authorList>
            <person name="Henning P.M."/>
            <person name="Roalson E.H."/>
            <person name="Mir W."/>
            <person name="McCubbin A.G."/>
            <person name="Shore J.S."/>
        </authorList>
    </citation>
    <scope>NUCLEOTIDE SEQUENCE</scope>
    <source>
        <strain evidence="1">F60SS</strain>
    </source>
</reference>
<accession>A0A9Q0JLF5</accession>
<keyword evidence="2" id="KW-1185">Reference proteome</keyword>
<dbReference type="PANTHER" id="PTHR11654">
    <property type="entry name" value="OLIGOPEPTIDE TRANSPORTER-RELATED"/>
    <property type="match status" value="1"/>
</dbReference>